<dbReference type="InterPro" id="IPR024119">
    <property type="entry name" value="TF_DEAF-1"/>
</dbReference>
<proteinExistence type="predicted"/>
<dbReference type="Pfam" id="PF01753">
    <property type="entry name" value="zf-MYND"/>
    <property type="match status" value="1"/>
</dbReference>
<protein>
    <recommendedName>
        <fullName evidence="5">MYND-type domain-containing protein</fullName>
    </recommendedName>
</protein>
<dbReference type="InterPro" id="IPR002893">
    <property type="entry name" value="Znf_MYND"/>
</dbReference>
<reference evidence="6" key="1">
    <citation type="submission" date="2021-01" db="EMBL/GenBank/DDBJ databases">
        <authorList>
            <person name="Corre E."/>
            <person name="Pelletier E."/>
            <person name="Niang G."/>
            <person name="Scheremetjew M."/>
            <person name="Finn R."/>
            <person name="Kale V."/>
            <person name="Holt S."/>
            <person name="Cochrane G."/>
            <person name="Meng A."/>
            <person name="Brown T."/>
            <person name="Cohen L."/>
        </authorList>
    </citation>
    <scope>NUCLEOTIDE SEQUENCE</scope>
    <source>
        <strain evidence="6">SoJaBio B1-5/56/2</strain>
    </source>
</reference>
<organism evidence="6">
    <name type="scientific">Paramoeba aestuarina</name>
    <dbReference type="NCBI Taxonomy" id="180227"/>
    <lineage>
        <taxon>Eukaryota</taxon>
        <taxon>Amoebozoa</taxon>
        <taxon>Discosea</taxon>
        <taxon>Flabellinia</taxon>
        <taxon>Dactylopodida</taxon>
        <taxon>Paramoebidae</taxon>
        <taxon>Paramoeba</taxon>
    </lineage>
</organism>
<dbReference type="PANTHER" id="PTHR10237:SF15">
    <property type="entry name" value="LD37257P"/>
    <property type="match status" value="1"/>
</dbReference>
<dbReference type="SUPFAM" id="SSF144232">
    <property type="entry name" value="HIT/MYND zinc finger-like"/>
    <property type="match status" value="1"/>
</dbReference>
<dbReference type="EMBL" id="HBKR01039505">
    <property type="protein sequence ID" value="CAE2339928.1"/>
    <property type="molecule type" value="Transcribed_RNA"/>
</dbReference>
<dbReference type="GO" id="GO:0008270">
    <property type="term" value="F:zinc ion binding"/>
    <property type="evidence" value="ECO:0007669"/>
    <property type="project" value="UniProtKB-KW"/>
</dbReference>
<keyword evidence="2 4" id="KW-0863">Zinc-finger</keyword>
<sequence length="154" mass="17022">MARNYQTQTQQAIDTGRLQVFPTKDKDFPYDPTLFDVKECRERVMAAIGSKLSVEGGEMTVTASLDDKTTDLLAQFKQAKGGEFVQNPVAGDFPGVCTQEVNPDKNAKDPKKLAMCGSCGAPAKFKCSRCQSVRYCSQECQKSNWKAHKKVCLL</sequence>
<evidence type="ECO:0000256" key="3">
    <source>
        <dbReference type="ARBA" id="ARBA00022833"/>
    </source>
</evidence>
<dbReference type="Gene3D" id="6.10.140.2220">
    <property type="match status" value="1"/>
</dbReference>
<name>A0A7S4UDL7_9EUKA</name>
<feature type="domain" description="MYND-type" evidence="5">
    <location>
        <begin position="116"/>
        <end position="152"/>
    </location>
</feature>
<evidence type="ECO:0000256" key="2">
    <source>
        <dbReference type="ARBA" id="ARBA00022771"/>
    </source>
</evidence>
<dbReference type="GO" id="GO:0000981">
    <property type="term" value="F:DNA-binding transcription factor activity, RNA polymerase II-specific"/>
    <property type="evidence" value="ECO:0007669"/>
    <property type="project" value="TreeGrafter"/>
</dbReference>
<dbReference type="PROSITE" id="PS50865">
    <property type="entry name" value="ZF_MYND_2"/>
    <property type="match status" value="1"/>
</dbReference>
<keyword evidence="3" id="KW-0862">Zinc</keyword>
<dbReference type="PROSITE" id="PS01360">
    <property type="entry name" value="ZF_MYND_1"/>
    <property type="match status" value="1"/>
</dbReference>
<dbReference type="AlphaFoldDB" id="A0A7S4UDL7"/>
<gene>
    <name evidence="6" type="ORF">NAES01612_LOCUS25779</name>
</gene>
<evidence type="ECO:0000259" key="5">
    <source>
        <dbReference type="PROSITE" id="PS50865"/>
    </source>
</evidence>
<accession>A0A7S4UDL7</accession>
<dbReference type="PANTHER" id="PTHR10237">
    <property type="entry name" value="DEFORMED EPIDERMAL AUTOREGULATORY FACTOR 1 HOMOLOG SUPPRESSIN"/>
    <property type="match status" value="1"/>
</dbReference>
<evidence type="ECO:0000256" key="1">
    <source>
        <dbReference type="ARBA" id="ARBA00022723"/>
    </source>
</evidence>
<dbReference type="GO" id="GO:0005634">
    <property type="term" value="C:nucleus"/>
    <property type="evidence" value="ECO:0007669"/>
    <property type="project" value="TreeGrafter"/>
</dbReference>
<evidence type="ECO:0000256" key="4">
    <source>
        <dbReference type="PROSITE-ProRule" id="PRU00134"/>
    </source>
</evidence>
<evidence type="ECO:0000313" key="6">
    <source>
        <dbReference type="EMBL" id="CAE2339928.1"/>
    </source>
</evidence>
<keyword evidence="1" id="KW-0479">Metal-binding</keyword>